<comment type="subcellular location">
    <subcellularLocation>
        <location evidence="2">Cell membrane</location>
        <location evidence="2">Sarcolemma</location>
        <topology evidence="2">Single-pass type II membrane protein</topology>
    </subcellularLocation>
    <subcellularLocation>
        <location evidence="1">Cytoplasm</location>
        <location evidence="1">Cytoskeleton</location>
    </subcellularLocation>
</comment>
<evidence type="ECO:0000256" key="12">
    <source>
        <dbReference type="ARBA" id="ARBA00023212"/>
    </source>
</evidence>
<evidence type="ECO:0000256" key="10">
    <source>
        <dbReference type="ARBA" id="ARBA00023157"/>
    </source>
</evidence>
<evidence type="ECO:0000256" key="13">
    <source>
        <dbReference type="SAM" id="Phobius"/>
    </source>
</evidence>
<keyword evidence="9 13" id="KW-0472">Membrane</keyword>
<keyword evidence="7" id="KW-0735">Signal-anchor</keyword>
<reference evidence="15" key="1">
    <citation type="submission" date="2016-11" db="UniProtKB">
        <authorList>
            <consortium name="WormBaseParasite"/>
        </authorList>
    </citation>
    <scope>IDENTIFICATION</scope>
</reference>
<feature type="transmembrane region" description="Helical" evidence="13">
    <location>
        <begin position="82"/>
        <end position="105"/>
    </location>
</feature>
<keyword evidence="4" id="KW-1003">Cell membrane</keyword>
<sequence>MSRYPVYGMSEDPIWSRGGSVIDPRSCSVMDPPRGQSHPPIYPTMPYTTYPAAHTTVMHSSVKPINDADIYRVGIYGWRKRCLYIFILILTIVIVLNLALTAWIMSVLDFSSVG</sequence>
<keyword evidence="11" id="KW-0325">Glycoprotein</keyword>
<dbReference type="AlphaFoldDB" id="A0A1I7XIK9"/>
<evidence type="ECO:0000256" key="11">
    <source>
        <dbReference type="ARBA" id="ARBA00023180"/>
    </source>
</evidence>
<dbReference type="WBParaSite" id="Hba_17150">
    <property type="protein sequence ID" value="Hba_17150"/>
    <property type="gene ID" value="Hba_17150"/>
</dbReference>
<keyword evidence="5" id="KW-0963">Cytoplasm</keyword>
<keyword evidence="10" id="KW-1015">Disulfide bond</keyword>
<comment type="similarity">
    <text evidence="3">Belongs to the sarcoglycan beta/delta/gamma/zeta family.</text>
</comment>
<keyword evidence="14" id="KW-1185">Reference proteome</keyword>
<dbReference type="InterPro" id="IPR039972">
    <property type="entry name" value="Sarcoglycan_gamma/delta/zeta"/>
</dbReference>
<proteinExistence type="inferred from homology"/>
<dbReference type="GO" id="GO:0042383">
    <property type="term" value="C:sarcolemma"/>
    <property type="evidence" value="ECO:0007669"/>
    <property type="project" value="UniProtKB-SubCell"/>
</dbReference>
<organism evidence="14 15">
    <name type="scientific">Heterorhabditis bacteriophora</name>
    <name type="common">Entomopathogenic nematode worm</name>
    <dbReference type="NCBI Taxonomy" id="37862"/>
    <lineage>
        <taxon>Eukaryota</taxon>
        <taxon>Metazoa</taxon>
        <taxon>Ecdysozoa</taxon>
        <taxon>Nematoda</taxon>
        <taxon>Chromadorea</taxon>
        <taxon>Rhabditida</taxon>
        <taxon>Rhabditina</taxon>
        <taxon>Rhabditomorpha</taxon>
        <taxon>Strongyloidea</taxon>
        <taxon>Heterorhabditidae</taxon>
        <taxon>Heterorhabditis</taxon>
    </lineage>
</organism>
<evidence type="ECO:0000256" key="9">
    <source>
        <dbReference type="ARBA" id="ARBA00023136"/>
    </source>
</evidence>
<keyword evidence="12" id="KW-0206">Cytoskeleton</keyword>
<dbReference type="InterPro" id="IPR006875">
    <property type="entry name" value="Sarcoglycan"/>
</dbReference>
<protein>
    <submittedName>
        <fullName evidence="15">G_PROTEIN_RECEP_F1_2 domain-containing protein</fullName>
    </submittedName>
</protein>
<evidence type="ECO:0000256" key="1">
    <source>
        <dbReference type="ARBA" id="ARBA00004245"/>
    </source>
</evidence>
<evidence type="ECO:0000256" key="7">
    <source>
        <dbReference type="ARBA" id="ARBA00022968"/>
    </source>
</evidence>
<accession>A0A1I7XIK9</accession>
<dbReference type="PANTHER" id="PTHR12939:SF10">
    <property type="entry name" value="EG:4F1.1 PROTEIN"/>
    <property type="match status" value="1"/>
</dbReference>
<dbReference type="GO" id="GO:0016012">
    <property type="term" value="C:sarcoglycan complex"/>
    <property type="evidence" value="ECO:0007669"/>
    <property type="project" value="InterPro"/>
</dbReference>
<evidence type="ECO:0000256" key="2">
    <source>
        <dbReference type="ARBA" id="ARBA00004274"/>
    </source>
</evidence>
<evidence type="ECO:0000256" key="4">
    <source>
        <dbReference type="ARBA" id="ARBA00022475"/>
    </source>
</evidence>
<dbReference type="PANTHER" id="PTHR12939">
    <property type="entry name" value="SARCOGLYCAN"/>
    <property type="match status" value="1"/>
</dbReference>
<dbReference type="Proteomes" id="UP000095283">
    <property type="component" value="Unplaced"/>
</dbReference>
<name>A0A1I7XIK9_HETBA</name>
<evidence type="ECO:0000256" key="5">
    <source>
        <dbReference type="ARBA" id="ARBA00022490"/>
    </source>
</evidence>
<evidence type="ECO:0000256" key="8">
    <source>
        <dbReference type="ARBA" id="ARBA00022989"/>
    </source>
</evidence>
<dbReference type="Pfam" id="PF04790">
    <property type="entry name" value="Sarcoglycan_1"/>
    <property type="match status" value="1"/>
</dbReference>
<evidence type="ECO:0000313" key="15">
    <source>
        <dbReference type="WBParaSite" id="Hba_17150"/>
    </source>
</evidence>
<evidence type="ECO:0000256" key="3">
    <source>
        <dbReference type="ARBA" id="ARBA00007574"/>
    </source>
</evidence>
<keyword evidence="6 13" id="KW-0812">Transmembrane</keyword>
<dbReference type="GO" id="GO:0005856">
    <property type="term" value="C:cytoskeleton"/>
    <property type="evidence" value="ECO:0007669"/>
    <property type="project" value="UniProtKB-SubCell"/>
</dbReference>
<keyword evidence="8 13" id="KW-1133">Transmembrane helix</keyword>
<evidence type="ECO:0000256" key="6">
    <source>
        <dbReference type="ARBA" id="ARBA00022692"/>
    </source>
</evidence>
<evidence type="ECO:0000313" key="14">
    <source>
        <dbReference type="Proteomes" id="UP000095283"/>
    </source>
</evidence>